<dbReference type="EMBL" id="CAHJWF010000269">
    <property type="protein sequence ID" value="CAB5504351.1"/>
    <property type="molecule type" value="Genomic_DNA"/>
</dbReference>
<accession>A0ABM8M885</accession>
<evidence type="ECO:0000313" key="1">
    <source>
        <dbReference type="EMBL" id="CAB5504351.1"/>
    </source>
</evidence>
<evidence type="ECO:0000313" key="2">
    <source>
        <dbReference type="Proteomes" id="UP000626656"/>
    </source>
</evidence>
<dbReference type="Proteomes" id="UP000626656">
    <property type="component" value="Unassembled WGS sequence"/>
</dbReference>
<sequence>MLACGRERIYQYMLCFINVVIVLEQHSVTCVYESCKIVLFQKS</sequence>
<keyword evidence="2" id="KW-1185">Reference proteome</keyword>
<protein>
    <submittedName>
        <fullName evidence="1">Uncharacterized protein</fullName>
    </submittedName>
</protein>
<name>A0ABM8M885_9GAMM</name>
<proteinExistence type="predicted"/>
<reference evidence="1 2" key="1">
    <citation type="submission" date="2020-05" db="EMBL/GenBank/DDBJ databases">
        <authorList>
            <person name="Petersen J."/>
            <person name="Sayavedra L."/>
        </authorList>
    </citation>
    <scope>NUCLEOTIDE SEQUENCE [LARGE SCALE GENOMIC DNA]</scope>
    <source>
        <strain evidence="1">B azoricus SOX ET2 1586I</strain>
    </source>
</reference>
<gene>
    <name evidence="1" type="ORF">AZO1586I_1272</name>
</gene>
<organism evidence="1 2">
    <name type="scientific">Bathymodiolus thermophilus thioautotrophic gill symbiont</name>
    <dbReference type="NCBI Taxonomy" id="2360"/>
    <lineage>
        <taxon>Bacteria</taxon>
        <taxon>Pseudomonadati</taxon>
        <taxon>Pseudomonadota</taxon>
        <taxon>Gammaproteobacteria</taxon>
        <taxon>sulfur-oxidizing symbionts</taxon>
    </lineage>
</organism>
<comment type="caution">
    <text evidence="1">The sequence shown here is derived from an EMBL/GenBank/DDBJ whole genome shotgun (WGS) entry which is preliminary data.</text>
</comment>